<dbReference type="InterPro" id="IPR001478">
    <property type="entry name" value="PDZ"/>
</dbReference>
<dbReference type="InterPro" id="IPR001940">
    <property type="entry name" value="Peptidase_S1C"/>
</dbReference>
<evidence type="ECO:0000259" key="6">
    <source>
        <dbReference type="PROSITE" id="PS50106"/>
    </source>
</evidence>
<dbReference type="InterPro" id="IPR009003">
    <property type="entry name" value="Peptidase_S1_PA"/>
</dbReference>
<dbReference type="Gene3D" id="2.30.42.10">
    <property type="match status" value="1"/>
</dbReference>
<evidence type="ECO:0000256" key="3">
    <source>
        <dbReference type="ARBA" id="ARBA00022801"/>
    </source>
</evidence>
<dbReference type="Proteomes" id="UP000003157">
    <property type="component" value="Unassembled WGS sequence"/>
</dbReference>
<protein>
    <submittedName>
        <fullName evidence="7">Peptidase</fullName>
    </submittedName>
</protein>
<dbReference type="CDD" id="cd06781">
    <property type="entry name" value="cpPDZ_BsHtra-like"/>
    <property type="match status" value="1"/>
</dbReference>
<comment type="caution">
    <text evidence="7">The sequence shown here is derived from an EMBL/GenBank/DDBJ whole genome shotgun (WGS) entry which is preliminary data.</text>
</comment>
<dbReference type="Pfam" id="PF13365">
    <property type="entry name" value="Trypsin_2"/>
    <property type="match status" value="1"/>
</dbReference>
<name>E7GF28_9FIRM</name>
<evidence type="ECO:0000256" key="2">
    <source>
        <dbReference type="ARBA" id="ARBA00022670"/>
    </source>
</evidence>
<organism evidence="7 8">
    <name type="scientific">Coprobacillus cateniformis</name>
    <dbReference type="NCBI Taxonomy" id="100884"/>
    <lineage>
        <taxon>Bacteria</taxon>
        <taxon>Bacillati</taxon>
        <taxon>Bacillota</taxon>
        <taxon>Erysipelotrichia</taxon>
        <taxon>Erysipelotrichales</taxon>
        <taxon>Coprobacillaceae</taxon>
        <taxon>Coprobacillus</taxon>
    </lineage>
</organism>
<dbReference type="InterPro" id="IPR043504">
    <property type="entry name" value="Peptidase_S1_PA_chymotrypsin"/>
</dbReference>
<dbReference type="SMART" id="SM00228">
    <property type="entry name" value="PDZ"/>
    <property type="match status" value="1"/>
</dbReference>
<feature type="domain" description="PDZ" evidence="6">
    <location>
        <begin position="303"/>
        <end position="396"/>
    </location>
</feature>
<evidence type="ECO:0000313" key="8">
    <source>
        <dbReference type="Proteomes" id="UP000003157"/>
    </source>
</evidence>
<proteinExistence type="inferred from homology"/>
<keyword evidence="5" id="KW-0812">Transmembrane</keyword>
<dbReference type="Pfam" id="PF13180">
    <property type="entry name" value="PDZ_2"/>
    <property type="match status" value="1"/>
</dbReference>
<dbReference type="EMBL" id="ADKX01000048">
    <property type="protein sequence ID" value="EFW03307.1"/>
    <property type="molecule type" value="Genomic_DNA"/>
</dbReference>
<dbReference type="PRINTS" id="PR00834">
    <property type="entry name" value="PROTEASES2C"/>
</dbReference>
<dbReference type="HOGENOM" id="CLU_020120_0_2_9"/>
<feature type="compositionally biased region" description="Polar residues" evidence="4">
    <location>
        <begin position="14"/>
        <end position="27"/>
    </location>
</feature>
<dbReference type="STRING" id="100884.GCA_000269565_00704"/>
<dbReference type="AlphaFoldDB" id="E7GF28"/>
<feature type="region of interest" description="Disordered" evidence="4">
    <location>
        <begin position="1"/>
        <end position="40"/>
    </location>
</feature>
<accession>E7GF28</accession>
<evidence type="ECO:0000256" key="5">
    <source>
        <dbReference type="SAM" id="Phobius"/>
    </source>
</evidence>
<dbReference type="SUPFAM" id="SSF50494">
    <property type="entry name" value="Trypsin-like serine proteases"/>
    <property type="match status" value="1"/>
</dbReference>
<dbReference type="eggNOG" id="COG0265">
    <property type="taxonomic scope" value="Bacteria"/>
</dbReference>
<feature type="transmembrane region" description="Helical" evidence="5">
    <location>
        <begin position="47"/>
        <end position="68"/>
    </location>
</feature>
<feature type="compositionally biased region" description="Basic and acidic residues" evidence="4">
    <location>
        <begin position="1"/>
        <end position="11"/>
    </location>
</feature>
<evidence type="ECO:0000256" key="4">
    <source>
        <dbReference type="SAM" id="MobiDB-lite"/>
    </source>
</evidence>
<dbReference type="SUPFAM" id="SSF50156">
    <property type="entry name" value="PDZ domain-like"/>
    <property type="match status" value="1"/>
</dbReference>
<gene>
    <name evidence="7" type="ORF">HMPREF9488_03371</name>
</gene>
<evidence type="ECO:0000313" key="7">
    <source>
        <dbReference type="EMBL" id="EFW03307.1"/>
    </source>
</evidence>
<evidence type="ECO:0000256" key="1">
    <source>
        <dbReference type="ARBA" id="ARBA00010541"/>
    </source>
</evidence>
<keyword evidence="5" id="KW-0472">Membrane</keyword>
<dbReference type="Gene3D" id="2.40.10.10">
    <property type="entry name" value="Trypsin-like serine proteases"/>
    <property type="match status" value="2"/>
</dbReference>
<dbReference type="PANTHER" id="PTHR43343:SF3">
    <property type="entry name" value="PROTEASE DO-LIKE 8, CHLOROPLASTIC"/>
    <property type="match status" value="1"/>
</dbReference>
<keyword evidence="2" id="KW-0645">Protease</keyword>
<dbReference type="PANTHER" id="PTHR43343">
    <property type="entry name" value="PEPTIDASE S12"/>
    <property type="match status" value="1"/>
</dbReference>
<dbReference type="InterPro" id="IPR036034">
    <property type="entry name" value="PDZ_sf"/>
</dbReference>
<dbReference type="GO" id="GO:0004252">
    <property type="term" value="F:serine-type endopeptidase activity"/>
    <property type="evidence" value="ECO:0007669"/>
    <property type="project" value="InterPro"/>
</dbReference>
<keyword evidence="8" id="KW-1185">Reference proteome</keyword>
<reference evidence="7 8" key="1">
    <citation type="submission" date="2010-12" db="EMBL/GenBank/DDBJ databases">
        <title>The Genome Sequence of Coprobacillus sp. strain 29_1.</title>
        <authorList>
            <consortium name="The Broad Institute Genome Sequencing Platform"/>
            <person name="Earl A."/>
            <person name="Ward D."/>
            <person name="Feldgarden M."/>
            <person name="Gevers D."/>
            <person name="Daigneault M."/>
            <person name="Sibley C.D."/>
            <person name="White A."/>
            <person name="Strauss J."/>
            <person name="Allen-Vercoe E."/>
            <person name="Young S.K."/>
            <person name="Zeng Q."/>
            <person name="Gargeya S."/>
            <person name="Fitzgerald M."/>
            <person name="Haas B."/>
            <person name="Abouelleil A."/>
            <person name="Alvarado L."/>
            <person name="Arachchi H.M."/>
            <person name="Berlin A."/>
            <person name="Brown A."/>
            <person name="Chapman S.B."/>
            <person name="Chen Z."/>
            <person name="Dunbar C."/>
            <person name="Freedman E."/>
            <person name="Gearin G."/>
            <person name="Gellesch M."/>
            <person name="Goldberg J."/>
            <person name="Griggs A."/>
            <person name="Gujja S."/>
            <person name="Heilman E."/>
            <person name="Heiman D."/>
            <person name="Howarth C."/>
            <person name="Larson L."/>
            <person name="Lui A."/>
            <person name="MacDonald P.J.P."/>
            <person name="Mehta T."/>
            <person name="Montmayeur A."/>
            <person name="Murphy C."/>
            <person name="Neiman D."/>
            <person name="Pearson M."/>
            <person name="Priest M."/>
            <person name="Roberts A."/>
            <person name="Saif S."/>
            <person name="Shea T."/>
            <person name="Shenoy N."/>
            <person name="Sisk P."/>
            <person name="Stolte C."/>
            <person name="Sykes S."/>
            <person name="White J."/>
            <person name="Yandava C."/>
            <person name="Nusbaum C."/>
            <person name="Birren B."/>
        </authorList>
    </citation>
    <scope>NUCLEOTIDE SEQUENCE [LARGE SCALE GENOMIC DNA]</scope>
    <source>
        <strain evidence="7 8">29_1</strain>
    </source>
</reference>
<dbReference type="GO" id="GO:0006508">
    <property type="term" value="P:proteolysis"/>
    <property type="evidence" value="ECO:0007669"/>
    <property type="project" value="UniProtKB-KW"/>
</dbReference>
<dbReference type="PROSITE" id="PS50106">
    <property type="entry name" value="PDZ"/>
    <property type="match status" value="1"/>
</dbReference>
<sequence>MNMDEMNKEEFENTQESIDTSKEQYQGNMGGPVHKEKKKKNPDKNMLFKAIVVVLLVVSLACNGFLMYKVLGTQGGSSTNGTSNAKVQTVNYDVKSDLTKVIEAAKESTVGVAVYQNNKLSGSGSGVIYKIDGKTVYIITNHHVIESAQSIEVIYSNGESVKAELIGSDKYGDIAVLKMTVNFDVTAFKTGDSDLLDAGETVLAVGSPLGIEYAGTVTQGIVSAPKRTVSVDLNNDGKEDWDMNVIQTDAAINPGNSGGALVNAVGELVGITSMKYSSESVEGMGFALPINDAVKMVEEIISTGKVNRPTLGISGVSLDGYSSYELYMYRIQTNLNKGIYVADVQNDSAASKAGIQTGDVITKFDNEEIESYKDFLTKLYSKKPGDTVKLTINRNGSTSTVNVKLGSS</sequence>
<keyword evidence="5" id="KW-1133">Transmembrane helix</keyword>
<keyword evidence="3" id="KW-0378">Hydrolase</keyword>
<comment type="similarity">
    <text evidence="1">Belongs to the peptidase S1C family.</text>
</comment>
<dbReference type="InterPro" id="IPR051201">
    <property type="entry name" value="Chloro_Bact_Ser_Proteases"/>
</dbReference>